<feature type="compositionally biased region" description="Basic residues" evidence="1">
    <location>
        <begin position="259"/>
        <end position="283"/>
    </location>
</feature>
<sequence>MAETRGKERSVGRGYKCPAGYVWLKKGNHYMTRHCRDKTLAGGKTVFAVLDAKERRIGLYIPQQVYEEVKAADALTKPKRQAVTNRKDALTLEKARVALKKLFPAIPEEDEEAVLTRAWKKNSRRVGRTETISMEVKVKLGVTAHVRHAYTEYDQLLKQGLTQRVARERIKTDVEDIVSKWQGLPGELKRKMRDSEEAPSEYSDSDSSFGATATSRTLKKRTTATRKMSESLASKYTATEARTCKNAARPTERAGKAVVPKRKRTTNKRPSKGPKQGSKARKR</sequence>
<feature type="region of interest" description="Disordered" evidence="1">
    <location>
        <begin position="189"/>
        <end position="283"/>
    </location>
</feature>
<name>A0ABR1KRU0_9PEZI</name>
<reference evidence="3 4" key="1">
    <citation type="submission" date="2024-04" db="EMBL/GenBank/DDBJ databases">
        <title>Phyllosticta paracitricarpa is synonymous to the EU quarantine fungus P. citricarpa based on phylogenomic analyses.</title>
        <authorList>
            <consortium name="Lawrence Berkeley National Laboratory"/>
            <person name="Van Ingen-Buijs V.A."/>
            <person name="Van Westerhoven A.C."/>
            <person name="Haridas S."/>
            <person name="Skiadas P."/>
            <person name="Martin F."/>
            <person name="Groenewald J.Z."/>
            <person name="Crous P.W."/>
            <person name="Seidl M.F."/>
        </authorList>
    </citation>
    <scope>NUCLEOTIDE SEQUENCE [LARGE SCALE GENOMIC DNA]</scope>
    <source>
        <strain evidence="3 4">CBS 123371</strain>
    </source>
</reference>
<dbReference type="PANTHER" id="PTHR38113:SF2">
    <property type="entry name" value="DUF2293 DOMAIN-CONTAINING PROTEIN"/>
    <property type="match status" value="1"/>
</dbReference>
<comment type="caution">
    <text evidence="3">The sequence shown here is derived from an EMBL/GenBank/DDBJ whole genome shotgun (WGS) entry which is preliminary data.</text>
</comment>
<evidence type="ECO:0000313" key="3">
    <source>
        <dbReference type="EMBL" id="KAK7518854.1"/>
    </source>
</evidence>
<dbReference type="EMBL" id="JBBPHU010000004">
    <property type="protein sequence ID" value="KAK7518854.1"/>
    <property type="molecule type" value="Genomic_DNA"/>
</dbReference>
<evidence type="ECO:0000256" key="1">
    <source>
        <dbReference type="SAM" id="MobiDB-lite"/>
    </source>
</evidence>
<dbReference type="Proteomes" id="UP001363622">
    <property type="component" value="Unassembled WGS sequence"/>
</dbReference>
<feature type="domain" description="DUF2293" evidence="2">
    <location>
        <begin position="98"/>
        <end position="182"/>
    </location>
</feature>
<keyword evidence="4" id="KW-1185">Reference proteome</keyword>
<dbReference type="Pfam" id="PF10056">
    <property type="entry name" value="DUF2293"/>
    <property type="match status" value="1"/>
</dbReference>
<evidence type="ECO:0000313" key="4">
    <source>
        <dbReference type="Proteomes" id="UP001363622"/>
    </source>
</evidence>
<dbReference type="PANTHER" id="PTHR38113">
    <property type="match status" value="1"/>
</dbReference>
<gene>
    <name evidence="3" type="ORF">IWZ03DRAFT_158311</name>
</gene>
<protein>
    <recommendedName>
        <fullName evidence="2">DUF2293 domain-containing protein</fullName>
    </recommendedName>
</protein>
<accession>A0ABR1KRU0</accession>
<organism evidence="3 4">
    <name type="scientific">Phyllosticta citriasiana</name>
    <dbReference type="NCBI Taxonomy" id="595635"/>
    <lineage>
        <taxon>Eukaryota</taxon>
        <taxon>Fungi</taxon>
        <taxon>Dikarya</taxon>
        <taxon>Ascomycota</taxon>
        <taxon>Pezizomycotina</taxon>
        <taxon>Dothideomycetes</taxon>
        <taxon>Dothideomycetes incertae sedis</taxon>
        <taxon>Botryosphaeriales</taxon>
        <taxon>Phyllostictaceae</taxon>
        <taxon>Phyllosticta</taxon>
    </lineage>
</organism>
<proteinExistence type="predicted"/>
<evidence type="ECO:0000259" key="2">
    <source>
        <dbReference type="Pfam" id="PF10056"/>
    </source>
</evidence>
<dbReference type="InterPro" id="IPR018744">
    <property type="entry name" value="DUF2293"/>
</dbReference>